<dbReference type="InterPro" id="IPR036188">
    <property type="entry name" value="FAD/NAD-bd_sf"/>
</dbReference>
<dbReference type="GeneID" id="63683886"/>
<dbReference type="InterPro" id="IPR050982">
    <property type="entry name" value="Auxin_biosynth/cation_transpt"/>
</dbReference>
<dbReference type="SUPFAM" id="SSF51905">
    <property type="entry name" value="FAD/NAD(P)-binding domain"/>
    <property type="match status" value="2"/>
</dbReference>
<organism evidence="2 3">
    <name type="scientific">Dacryopinax primogenitus (strain DJM 731)</name>
    <name type="common">Brown rot fungus</name>
    <dbReference type="NCBI Taxonomy" id="1858805"/>
    <lineage>
        <taxon>Eukaryota</taxon>
        <taxon>Fungi</taxon>
        <taxon>Dikarya</taxon>
        <taxon>Basidiomycota</taxon>
        <taxon>Agaricomycotina</taxon>
        <taxon>Dacrymycetes</taxon>
        <taxon>Dacrymycetales</taxon>
        <taxon>Dacrymycetaceae</taxon>
        <taxon>Dacryopinax</taxon>
    </lineage>
</organism>
<sequence length="616" mass="66776">MEPAEALPFPQPPIPANLNPEAIAQHWLNGLNTAIRGVSVAGPSITITTVSEAVSQLFSDQPKAFWKDHLALSLDLRTMHGHTQIITLLLRCCSPEAGMHIGSFAMPGEGEGPRAAWVQPASGYVELWFGFQTRVGECKGVAKLIPTLPPGQAELKWKAWTVYTELVSLRDLPFDRTRLEKRSATEGLAGPRDVDVVVLGAGQSGLQVAAHLLALGLSVLVVEREAQVGNQWDGHYAALKVHVTKWFYQFPYLNFPPEMPTYPSGEEMASYLRLYASKLHLPVRTATQVLSASFHFIHSASTDGKWELSMKPSDGPAENWTCRYLVSATGLSGKVPNMPEIPARDEYKGIVLHSSQFRTGEGWAGKKAIVVGTGCSGHDIASELYRCGAKVTLHQRSPTMVLPPTFVHITQDSIFTPDADLDAADREWNATPLQVVARLGPLLPTGDKAKEIENGLVKRGFQMKEIDFTKAVYERIGGLYIDVGASELIVDGKIAIKSGMPIVSYTPTGLAFADGTTLDANLIVFATGFNISVMRSTIVSIVGSDIGSTLKSPWGLDREGHLLGVGKFSGHPNIYYMAGEAQMSRTSAKLVALQLTLAKQGLLNRVDIPYDIATPA</sequence>
<dbReference type="HOGENOM" id="CLU_015676_3_0_1"/>
<gene>
    <name evidence="2" type="ORF">DACRYDRAFT_109155</name>
</gene>
<dbReference type="OMA" id="PARDEYK"/>
<accession>M5FXD2</accession>
<proteinExistence type="predicted"/>
<dbReference type="GO" id="GO:0050660">
    <property type="term" value="F:flavin adenine dinucleotide binding"/>
    <property type="evidence" value="ECO:0007669"/>
    <property type="project" value="TreeGrafter"/>
</dbReference>
<reference evidence="2 3" key="1">
    <citation type="journal article" date="2012" name="Science">
        <title>The Paleozoic origin of enzymatic lignin decomposition reconstructed from 31 fungal genomes.</title>
        <authorList>
            <person name="Floudas D."/>
            <person name="Binder M."/>
            <person name="Riley R."/>
            <person name="Barry K."/>
            <person name="Blanchette R.A."/>
            <person name="Henrissat B."/>
            <person name="Martinez A.T."/>
            <person name="Otillar R."/>
            <person name="Spatafora J.W."/>
            <person name="Yadav J.S."/>
            <person name="Aerts A."/>
            <person name="Benoit I."/>
            <person name="Boyd A."/>
            <person name="Carlson A."/>
            <person name="Copeland A."/>
            <person name="Coutinho P.M."/>
            <person name="de Vries R.P."/>
            <person name="Ferreira P."/>
            <person name="Findley K."/>
            <person name="Foster B."/>
            <person name="Gaskell J."/>
            <person name="Glotzer D."/>
            <person name="Gorecki P."/>
            <person name="Heitman J."/>
            <person name="Hesse C."/>
            <person name="Hori C."/>
            <person name="Igarashi K."/>
            <person name="Jurgens J.A."/>
            <person name="Kallen N."/>
            <person name="Kersten P."/>
            <person name="Kohler A."/>
            <person name="Kuees U."/>
            <person name="Kumar T.K.A."/>
            <person name="Kuo A."/>
            <person name="LaButti K."/>
            <person name="Larrondo L.F."/>
            <person name="Lindquist E."/>
            <person name="Ling A."/>
            <person name="Lombard V."/>
            <person name="Lucas S."/>
            <person name="Lundell T."/>
            <person name="Martin R."/>
            <person name="McLaughlin D.J."/>
            <person name="Morgenstern I."/>
            <person name="Morin E."/>
            <person name="Murat C."/>
            <person name="Nagy L.G."/>
            <person name="Nolan M."/>
            <person name="Ohm R.A."/>
            <person name="Patyshakuliyeva A."/>
            <person name="Rokas A."/>
            <person name="Ruiz-Duenas F.J."/>
            <person name="Sabat G."/>
            <person name="Salamov A."/>
            <person name="Samejima M."/>
            <person name="Schmutz J."/>
            <person name="Slot J.C."/>
            <person name="St John F."/>
            <person name="Stenlid J."/>
            <person name="Sun H."/>
            <person name="Sun S."/>
            <person name="Syed K."/>
            <person name="Tsang A."/>
            <person name="Wiebenga A."/>
            <person name="Young D."/>
            <person name="Pisabarro A."/>
            <person name="Eastwood D.C."/>
            <person name="Martin F."/>
            <person name="Cullen D."/>
            <person name="Grigoriev I.V."/>
            <person name="Hibbett D.S."/>
        </authorList>
    </citation>
    <scope>NUCLEOTIDE SEQUENCE [LARGE SCALE GENOMIC DNA]</scope>
    <source>
        <strain evidence="2 3">DJM-731 SS1</strain>
    </source>
</reference>
<dbReference type="OrthoDB" id="74360at2759"/>
<evidence type="ECO:0000313" key="2">
    <source>
        <dbReference type="EMBL" id="EJU00435.1"/>
    </source>
</evidence>
<dbReference type="RefSeq" id="XP_040627332.1">
    <property type="nucleotide sequence ID" value="XM_040768824.1"/>
</dbReference>
<dbReference type="STRING" id="1858805.M5FXD2"/>
<name>M5FXD2_DACPD</name>
<dbReference type="Gene3D" id="3.50.50.60">
    <property type="entry name" value="FAD/NAD(P)-binding domain"/>
    <property type="match status" value="1"/>
</dbReference>
<dbReference type="PRINTS" id="PR00368">
    <property type="entry name" value="FADPNR"/>
</dbReference>
<keyword evidence="3" id="KW-1185">Reference proteome</keyword>
<dbReference type="PANTHER" id="PTHR43539">
    <property type="entry name" value="FLAVIN-BINDING MONOOXYGENASE-LIKE PROTEIN (AFU_ORTHOLOGUE AFUA_4G09220)"/>
    <property type="match status" value="1"/>
</dbReference>
<dbReference type="Pfam" id="PF13738">
    <property type="entry name" value="Pyr_redox_3"/>
    <property type="match status" value="1"/>
</dbReference>
<protein>
    <submittedName>
        <fullName evidence="2">FAD/NADP-binding domain-containing protein</fullName>
    </submittedName>
</protein>
<dbReference type="PRINTS" id="PR00411">
    <property type="entry name" value="PNDRDTASEI"/>
</dbReference>
<dbReference type="Proteomes" id="UP000030653">
    <property type="component" value="Unassembled WGS sequence"/>
</dbReference>
<dbReference type="AlphaFoldDB" id="M5FXD2"/>
<dbReference type="EMBL" id="JH795867">
    <property type="protein sequence ID" value="EJU00435.1"/>
    <property type="molecule type" value="Genomic_DNA"/>
</dbReference>
<dbReference type="GO" id="GO:0004497">
    <property type="term" value="F:monooxygenase activity"/>
    <property type="evidence" value="ECO:0007669"/>
    <property type="project" value="TreeGrafter"/>
</dbReference>
<evidence type="ECO:0000313" key="3">
    <source>
        <dbReference type="Proteomes" id="UP000030653"/>
    </source>
</evidence>
<keyword evidence="1" id="KW-0560">Oxidoreductase</keyword>
<evidence type="ECO:0000256" key="1">
    <source>
        <dbReference type="ARBA" id="ARBA00023002"/>
    </source>
</evidence>
<dbReference type="PANTHER" id="PTHR43539:SF68">
    <property type="entry name" value="FLAVIN-BINDING MONOOXYGENASE-LIKE PROTEIN (AFU_ORTHOLOGUE AFUA_4G09220)"/>
    <property type="match status" value="1"/>
</dbReference>